<name>A0A0W0X143_9GAMM</name>
<organism evidence="1 2">
    <name type="scientific">Legionella oakridgensis</name>
    <dbReference type="NCBI Taxonomy" id="29423"/>
    <lineage>
        <taxon>Bacteria</taxon>
        <taxon>Pseudomonadati</taxon>
        <taxon>Pseudomonadota</taxon>
        <taxon>Gammaproteobacteria</taxon>
        <taxon>Legionellales</taxon>
        <taxon>Legionellaceae</taxon>
        <taxon>Legionella</taxon>
    </lineage>
</organism>
<dbReference type="RefSeq" id="WP_025384621.1">
    <property type="nucleotide sequence ID" value="NZ_LCUA01000003.1"/>
</dbReference>
<dbReference type="EMBL" id="LNYP01000029">
    <property type="protein sequence ID" value="KTD38295.1"/>
    <property type="molecule type" value="Genomic_DNA"/>
</dbReference>
<accession>A0A0W0X143</accession>
<dbReference type="PATRIC" id="fig|29423.5.peg.2068"/>
<dbReference type="Proteomes" id="UP000054858">
    <property type="component" value="Unassembled WGS sequence"/>
</dbReference>
<sequence length="194" mass="21091">MNTNLASAVLILTTLGILLGCVAHPHADPEEKIARSVYSSGKPASVSLITIKSNDPLDDHSALLIDGKQAVIFDPAGSFKSPKATKYDLIYGADPSLMQEFITHYVNENHNVVIQTKHVSPEIADALLGKVEHQNPVSYALCSHTISSILHQTTGFEQVNKKLLPTRTMQEFAKLTGVNTILYAYGEPPKEVTL</sequence>
<dbReference type="AlphaFoldDB" id="A0A0W0X143"/>
<evidence type="ECO:0000313" key="1">
    <source>
        <dbReference type="EMBL" id="KTD38295.1"/>
    </source>
</evidence>
<proteinExistence type="predicted"/>
<comment type="caution">
    <text evidence="1">The sequence shown here is derived from an EMBL/GenBank/DDBJ whole genome shotgun (WGS) entry which is preliminary data.</text>
</comment>
<gene>
    <name evidence="1" type="ORF">Loak_1971</name>
</gene>
<reference evidence="1 2" key="1">
    <citation type="submission" date="2015-11" db="EMBL/GenBank/DDBJ databases">
        <title>Genomic analysis of 38 Legionella species identifies large and diverse effector repertoires.</title>
        <authorList>
            <person name="Burstein D."/>
            <person name="Amaro F."/>
            <person name="Zusman T."/>
            <person name="Lifshitz Z."/>
            <person name="Cohen O."/>
            <person name="Gilbert J.A."/>
            <person name="Pupko T."/>
            <person name="Shuman H.A."/>
            <person name="Segal G."/>
        </authorList>
    </citation>
    <scope>NUCLEOTIDE SEQUENCE [LARGE SCALE GENOMIC DNA]</scope>
    <source>
        <strain evidence="1 2">Oak Ridge-10</strain>
    </source>
</reference>
<protein>
    <submittedName>
        <fullName evidence="1">Uncharacterized protein</fullName>
    </submittedName>
</protein>
<evidence type="ECO:0000313" key="2">
    <source>
        <dbReference type="Proteomes" id="UP000054858"/>
    </source>
</evidence>